<reference evidence="3" key="1">
    <citation type="submission" date="2015-01" db="EMBL/GenBank/DDBJ databases">
        <authorList>
            <person name="Durling Mikael"/>
        </authorList>
    </citation>
    <scope>NUCLEOTIDE SEQUENCE</scope>
</reference>
<dbReference type="PROSITE" id="PS00463">
    <property type="entry name" value="ZN2_CY6_FUNGAL_1"/>
    <property type="match status" value="1"/>
</dbReference>
<dbReference type="InterPro" id="IPR001138">
    <property type="entry name" value="Zn2Cys6_DnaBD"/>
</dbReference>
<dbReference type="GO" id="GO:0000981">
    <property type="term" value="F:DNA-binding transcription factor activity, RNA polymerase II-specific"/>
    <property type="evidence" value="ECO:0007669"/>
    <property type="project" value="InterPro"/>
</dbReference>
<accession>A0A0B7KLI4</accession>
<evidence type="ECO:0000313" key="3">
    <source>
        <dbReference type="EMBL" id="CEO58054.1"/>
    </source>
</evidence>
<name>A0A0B7KLI4_BIOOC</name>
<dbReference type="InterPro" id="IPR052400">
    <property type="entry name" value="Zn2-C6_fungal_TF"/>
</dbReference>
<protein>
    <recommendedName>
        <fullName evidence="2">Zn(2)-C6 fungal-type domain-containing protein</fullName>
    </recommendedName>
</protein>
<proteinExistence type="predicted"/>
<evidence type="ECO:0000259" key="2">
    <source>
        <dbReference type="PROSITE" id="PS50048"/>
    </source>
</evidence>
<keyword evidence="1" id="KW-0539">Nucleus</keyword>
<evidence type="ECO:0000256" key="1">
    <source>
        <dbReference type="ARBA" id="ARBA00023242"/>
    </source>
</evidence>
<dbReference type="SUPFAM" id="SSF57701">
    <property type="entry name" value="Zn2/Cys6 DNA-binding domain"/>
    <property type="match status" value="1"/>
</dbReference>
<dbReference type="Gene3D" id="4.10.240.10">
    <property type="entry name" value="Zn(2)-C6 fungal-type DNA-binding domain"/>
    <property type="match status" value="1"/>
</dbReference>
<organism evidence="3">
    <name type="scientific">Bionectria ochroleuca</name>
    <name type="common">Gliocladium roseum</name>
    <dbReference type="NCBI Taxonomy" id="29856"/>
    <lineage>
        <taxon>Eukaryota</taxon>
        <taxon>Fungi</taxon>
        <taxon>Dikarya</taxon>
        <taxon>Ascomycota</taxon>
        <taxon>Pezizomycotina</taxon>
        <taxon>Sordariomycetes</taxon>
        <taxon>Hypocreomycetidae</taxon>
        <taxon>Hypocreales</taxon>
        <taxon>Bionectriaceae</taxon>
        <taxon>Clonostachys</taxon>
    </lineage>
</organism>
<gene>
    <name evidence="3" type="ORF">BN869_000014112_1</name>
</gene>
<dbReference type="InterPro" id="IPR036864">
    <property type="entry name" value="Zn2-C6_fun-type_DNA-bd_sf"/>
</dbReference>
<dbReference type="EMBL" id="CDPU01000268">
    <property type="protein sequence ID" value="CEO58054.1"/>
    <property type="molecule type" value="Genomic_DNA"/>
</dbReference>
<dbReference type="PROSITE" id="PS50048">
    <property type="entry name" value="ZN2_CY6_FUNGAL_2"/>
    <property type="match status" value="1"/>
</dbReference>
<dbReference type="AlphaFoldDB" id="A0A0B7KLI4"/>
<dbReference type="PANTHER" id="PTHR47657:SF7">
    <property type="entry name" value="STEROL REGULATORY ELEMENT-BINDING PROTEIN ECM22"/>
    <property type="match status" value="1"/>
</dbReference>
<dbReference type="GO" id="GO:0008270">
    <property type="term" value="F:zinc ion binding"/>
    <property type="evidence" value="ECO:0007669"/>
    <property type="project" value="InterPro"/>
</dbReference>
<sequence>MPGIPKSKGCKNCKRRKIKCDEHWPTCTPCRRSCSRCPGPSSVFKFVHNGQHSTLGNTMVQRPSVKSQADNTNQKEGLEMLRQSFPGAADDGWYGAFRLNGSTRSPISPTETHNAPHQHKRQISPNYVFPSLAAEISEDLDDFDQSMIGRLPNFRAAGFHQDPSRRRDFLLVDPNLFLRTGPREPLQQWQQRPGVPVDR</sequence>
<feature type="domain" description="Zn(2)-C6 fungal-type" evidence="2">
    <location>
        <begin position="9"/>
        <end position="37"/>
    </location>
</feature>
<dbReference type="CDD" id="cd00067">
    <property type="entry name" value="GAL4"/>
    <property type="match status" value="1"/>
</dbReference>
<dbReference type="PANTHER" id="PTHR47657">
    <property type="entry name" value="STEROL REGULATORY ELEMENT-BINDING PROTEIN ECM22"/>
    <property type="match status" value="1"/>
</dbReference>